<feature type="region of interest" description="Disordered" evidence="13">
    <location>
        <begin position="17"/>
        <end position="65"/>
    </location>
</feature>
<comment type="caution">
    <text evidence="17">The sequence shown here is derived from an EMBL/GenBank/DDBJ whole genome shotgun (WGS) entry which is preliminary data.</text>
</comment>
<evidence type="ECO:0000256" key="14">
    <source>
        <dbReference type="SAM" id="SignalP"/>
    </source>
</evidence>
<organism evidence="17 18">
    <name type="scientific">Sphingomonas floccifaciens</name>
    <dbReference type="NCBI Taxonomy" id="1844115"/>
    <lineage>
        <taxon>Bacteria</taxon>
        <taxon>Pseudomonadati</taxon>
        <taxon>Pseudomonadota</taxon>
        <taxon>Alphaproteobacteria</taxon>
        <taxon>Sphingomonadales</taxon>
        <taxon>Sphingomonadaceae</taxon>
        <taxon>Sphingomonas</taxon>
    </lineage>
</organism>
<evidence type="ECO:0000256" key="2">
    <source>
        <dbReference type="ARBA" id="ARBA00022448"/>
    </source>
</evidence>
<comment type="similarity">
    <text evidence="11 12">Belongs to the TonB-dependent receptor family.</text>
</comment>
<comment type="subcellular location">
    <subcellularLocation>
        <location evidence="1 11">Cell outer membrane</location>
        <topology evidence="1 11">Multi-pass membrane protein</topology>
    </subcellularLocation>
</comment>
<dbReference type="Pfam" id="PF07715">
    <property type="entry name" value="Plug"/>
    <property type="match status" value="1"/>
</dbReference>
<dbReference type="PANTHER" id="PTHR32552:SF81">
    <property type="entry name" value="TONB-DEPENDENT OUTER MEMBRANE RECEPTOR"/>
    <property type="match status" value="1"/>
</dbReference>
<dbReference type="Pfam" id="PF00593">
    <property type="entry name" value="TonB_dep_Rec_b-barrel"/>
    <property type="match status" value="1"/>
</dbReference>
<evidence type="ECO:0000256" key="6">
    <source>
        <dbReference type="ARBA" id="ARBA00023004"/>
    </source>
</evidence>
<reference evidence="18" key="1">
    <citation type="journal article" date="2019" name="Int. J. Syst. Evol. Microbiol.">
        <title>The Global Catalogue of Microorganisms (GCM) 10K type strain sequencing project: providing services to taxonomists for standard genome sequencing and annotation.</title>
        <authorList>
            <consortium name="The Broad Institute Genomics Platform"/>
            <consortium name="The Broad Institute Genome Sequencing Center for Infectious Disease"/>
            <person name="Wu L."/>
            <person name="Ma J."/>
        </authorList>
    </citation>
    <scope>NUCLEOTIDE SEQUENCE [LARGE SCALE GENOMIC DNA]</scope>
    <source>
        <strain evidence="18">Q85</strain>
    </source>
</reference>
<keyword evidence="10 11" id="KW-0998">Cell outer membrane</keyword>
<protein>
    <submittedName>
        <fullName evidence="17">TonB-dependent receptor</fullName>
    </submittedName>
</protein>
<evidence type="ECO:0000256" key="3">
    <source>
        <dbReference type="ARBA" id="ARBA00022452"/>
    </source>
</evidence>
<dbReference type="RefSeq" id="WP_238941210.1">
    <property type="nucleotide sequence ID" value="NZ_JBHUFC010000038.1"/>
</dbReference>
<evidence type="ECO:0000256" key="7">
    <source>
        <dbReference type="ARBA" id="ARBA00023065"/>
    </source>
</evidence>
<evidence type="ECO:0000256" key="4">
    <source>
        <dbReference type="ARBA" id="ARBA00022496"/>
    </source>
</evidence>
<evidence type="ECO:0000256" key="1">
    <source>
        <dbReference type="ARBA" id="ARBA00004571"/>
    </source>
</evidence>
<feature type="signal peptide" evidence="14">
    <location>
        <begin position="1"/>
        <end position="19"/>
    </location>
</feature>
<dbReference type="InterPro" id="IPR012910">
    <property type="entry name" value="Plug_dom"/>
</dbReference>
<keyword evidence="14" id="KW-0732">Signal</keyword>
<keyword evidence="3 11" id="KW-1134">Transmembrane beta strand</keyword>
<dbReference type="PROSITE" id="PS52016">
    <property type="entry name" value="TONB_DEPENDENT_REC_3"/>
    <property type="match status" value="1"/>
</dbReference>
<dbReference type="EMBL" id="JBHUFC010000038">
    <property type="protein sequence ID" value="MFD1789973.1"/>
    <property type="molecule type" value="Genomic_DNA"/>
</dbReference>
<evidence type="ECO:0000256" key="8">
    <source>
        <dbReference type="ARBA" id="ARBA00023077"/>
    </source>
</evidence>
<keyword evidence="5 11" id="KW-0812">Transmembrane</keyword>
<evidence type="ECO:0000256" key="9">
    <source>
        <dbReference type="ARBA" id="ARBA00023136"/>
    </source>
</evidence>
<dbReference type="Proteomes" id="UP001597283">
    <property type="component" value="Unassembled WGS sequence"/>
</dbReference>
<keyword evidence="6" id="KW-0408">Iron</keyword>
<evidence type="ECO:0000313" key="18">
    <source>
        <dbReference type="Proteomes" id="UP001597283"/>
    </source>
</evidence>
<name>A0ABW4NJB3_9SPHN</name>
<evidence type="ECO:0000256" key="5">
    <source>
        <dbReference type="ARBA" id="ARBA00022692"/>
    </source>
</evidence>
<dbReference type="InterPro" id="IPR036942">
    <property type="entry name" value="Beta-barrel_TonB_sf"/>
</dbReference>
<dbReference type="SUPFAM" id="SSF56935">
    <property type="entry name" value="Porins"/>
    <property type="match status" value="1"/>
</dbReference>
<feature type="compositionally biased region" description="Low complexity" evidence="13">
    <location>
        <begin position="17"/>
        <end position="44"/>
    </location>
</feature>
<keyword evidence="18" id="KW-1185">Reference proteome</keyword>
<dbReference type="Gene3D" id="2.40.170.20">
    <property type="entry name" value="TonB-dependent receptor, beta-barrel domain"/>
    <property type="match status" value="1"/>
</dbReference>
<feature type="domain" description="TonB-dependent receptor-like beta-barrel" evidence="15">
    <location>
        <begin position="306"/>
        <end position="712"/>
    </location>
</feature>
<feature type="compositionally biased region" description="Low complexity" evidence="13">
    <location>
        <begin position="51"/>
        <end position="65"/>
    </location>
</feature>
<gene>
    <name evidence="17" type="ORF">ACFSC3_20660</name>
</gene>
<proteinExistence type="inferred from homology"/>
<keyword evidence="2 11" id="KW-0813">Transport</keyword>
<evidence type="ECO:0000259" key="16">
    <source>
        <dbReference type="Pfam" id="PF07715"/>
    </source>
</evidence>
<dbReference type="PANTHER" id="PTHR32552">
    <property type="entry name" value="FERRICHROME IRON RECEPTOR-RELATED"/>
    <property type="match status" value="1"/>
</dbReference>
<feature type="domain" description="TonB-dependent receptor plug" evidence="16">
    <location>
        <begin position="86"/>
        <end position="195"/>
    </location>
</feature>
<evidence type="ECO:0000256" key="12">
    <source>
        <dbReference type="RuleBase" id="RU003357"/>
    </source>
</evidence>
<keyword evidence="4" id="KW-0410">Iron transport</keyword>
<evidence type="ECO:0000256" key="13">
    <source>
        <dbReference type="SAM" id="MobiDB-lite"/>
    </source>
</evidence>
<evidence type="ECO:0000256" key="10">
    <source>
        <dbReference type="ARBA" id="ARBA00023237"/>
    </source>
</evidence>
<dbReference type="InterPro" id="IPR000531">
    <property type="entry name" value="Beta-barrel_TonB"/>
</dbReference>
<keyword evidence="8 12" id="KW-0798">TonB box</keyword>
<evidence type="ECO:0000259" key="15">
    <source>
        <dbReference type="Pfam" id="PF00593"/>
    </source>
</evidence>
<feature type="chain" id="PRO_5045890450" evidence="14">
    <location>
        <begin position="20"/>
        <end position="752"/>
    </location>
</feature>
<keyword evidence="7" id="KW-0406">Ion transport</keyword>
<keyword evidence="17" id="KW-0675">Receptor</keyword>
<accession>A0ABW4NJB3</accession>
<dbReference type="InterPro" id="IPR039426">
    <property type="entry name" value="TonB-dep_rcpt-like"/>
</dbReference>
<keyword evidence="9 11" id="KW-0472">Membrane</keyword>
<evidence type="ECO:0000313" key="17">
    <source>
        <dbReference type="EMBL" id="MFD1789973.1"/>
    </source>
</evidence>
<evidence type="ECO:0000256" key="11">
    <source>
        <dbReference type="PROSITE-ProRule" id="PRU01360"/>
    </source>
</evidence>
<sequence length="752" mass="80957">MKYWLLTSAALVSAGPAHAQEAPAPTAAEAGPQGQAPAQTGADAPAPPAARTPAPAGTAAPASSATEALSEDIVVTATKKGYGESVQNVPVAVTAFGEAQLDAKFVQNLQSLSYDVPNVQLDGVGTAPGYANFTIRGLGINSTIPSIDPTVGVFVDGIYLGINAGVVLDNFDLEGVEVLRGPQGLLFGRNVTGGAVVMRTTRPSFTFRANAKASVETGLKKTVSGMVTGPLIDDVLAAKLAVYYSDDDGWFRNRFDGRSFGRSRDIIVRPALSVKGGDDFRMDIRYEHGDVDGDGAPVQSHAVLPRDTFALSIDFPGFYKAIWNQAIVETNVDVGFGDGVITNISGYRQFRSRTATDIDGTPQSFFNGFFNIAQKQLSNELRYAGKFGSVEVTTGLYYFTQDLAYAERRNLLGNSRIVSGGGTQDQTTWGIFASADWHFADTLTFNLGGRYSWERKAVRISTLRADGCDLDTLRCATNFVDSNDWKSFTPKVGLQWKPDDQTQVYGLYTRGFRSGGYNLRNTDLGVPPGPFDQEVQDSFEIGTKKQFGRSRLNLAAFHNRMKDLQREINLPGPLGVSQVIRNTADATIQGVEAEGQFFILPNLVLSGQLGYVHGQYRNVRFDISGDGVINGIDRDLKLPRLSPWTYGAGLTYDQALGALGSATARVDFTHRDTARFTDNNVGFLPAADMLDASLTYNAASRKWRLSAYARNLLNEVTYGGDTPLTVAFGGPGASLSPLNKGRVIGGEFALNF</sequence>